<evidence type="ECO:0000256" key="1">
    <source>
        <dbReference type="ARBA" id="ARBA00005396"/>
    </source>
</evidence>
<feature type="region of interest" description="Disordered" evidence="7">
    <location>
        <begin position="134"/>
        <end position="157"/>
    </location>
</feature>
<comment type="similarity">
    <text evidence="1">Belongs to the complexin/synaphin family.</text>
</comment>
<dbReference type="GO" id="GO:0031201">
    <property type="term" value="C:SNARE complex"/>
    <property type="evidence" value="ECO:0007669"/>
    <property type="project" value="TreeGrafter"/>
</dbReference>
<dbReference type="Pfam" id="PF05835">
    <property type="entry name" value="Synaphin"/>
    <property type="match status" value="1"/>
</dbReference>
<dbReference type="eggNOG" id="ENOG502QZ0D">
    <property type="taxonomic scope" value="Eukaryota"/>
</dbReference>
<dbReference type="CDD" id="cd22809">
    <property type="entry name" value="Complexin_NTD_CPLX_III_IV"/>
    <property type="match status" value="1"/>
</dbReference>
<reference evidence="8 9" key="1">
    <citation type="journal article" date="2012" name="Genome Biol.">
        <title>Sequencing three crocodilian genomes to illuminate the evolution of archosaurs and amniotes.</title>
        <authorList>
            <person name="St John J.A."/>
            <person name="Braun E.L."/>
            <person name="Isberg S.R."/>
            <person name="Miles L.G."/>
            <person name="Chong A.Y."/>
            <person name="Gongora J."/>
            <person name="Dalzell P."/>
            <person name="Moran C."/>
            <person name="Bed'hom B."/>
            <person name="Abzhanov A."/>
            <person name="Burgess S.C."/>
            <person name="Cooksey A.M."/>
            <person name="Castoe T.A."/>
            <person name="Crawford N.G."/>
            <person name="Densmore L.D."/>
            <person name="Drew J.C."/>
            <person name="Edwards S.V."/>
            <person name="Faircloth B.C."/>
            <person name="Fujita M.K."/>
            <person name="Greenwold M.J."/>
            <person name="Hoffmann F.G."/>
            <person name="Howard J.M."/>
            <person name="Iguchi T."/>
            <person name="Janes D.E."/>
            <person name="Khan S.Y."/>
            <person name="Kohno S."/>
            <person name="de Koning A.J."/>
            <person name="Lance S.L."/>
            <person name="McCarthy F.M."/>
            <person name="McCormack J.E."/>
            <person name="Merchant M.E."/>
            <person name="Peterson D.G."/>
            <person name="Pollock D.D."/>
            <person name="Pourmand N."/>
            <person name="Raney B.J."/>
            <person name="Roessler K.A."/>
            <person name="Sanford J.R."/>
            <person name="Sawyer R.H."/>
            <person name="Schmidt C.J."/>
            <person name="Triplett E.W."/>
            <person name="Tuberville T.D."/>
            <person name="Venegas-Anaya M."/>
            <person name="Howard J.T."/>
            <person name="Jarvis E.D."/>
            <person name="Guillette L.J.Jr."/>
            <person name="Glenn T.C."/>
            <person name="Green R.E."/>
            <person name="Ray D.A."/>
        </authorList>
    </citation>
    <scope>NUCLEOTIDE SEQUENCE [LARGE SCALE GENOMIC DNA]</scope>
    <source>
        <strain evidence="8">KSC_2009_1</strain>
    </source>
</reference>
<evidence type="ECO:0000313" key="8">
    <source>
        <dbReference type="EMBL" id="KYO21518.1"/>
    </source>
</evidence>
<dbReference type="GO" id="GO:0019905">
    <property type="term" value="F:syntaxin binding"/>
    <property type="evidence" value="ECO:0007669"/>
    <property type="project" value="InterPro"/>
</dbReference>
<keyword evidence="5" id="KW-0770">Synapse</keyword>
<keyword evidence="9" id="KW-1185">Reference proteome</keyword>
<dbReference type="GO" id="GO:0043195">
    <property type="term" value="C:terminal bouton"/>
    <property type="evidence" value="ECO:0007669"/>
    <property type="project" value="TreeGrafter"/>
</dbReference>
<dbReference type="GO" id="GO:0046928">
    <property type="term" value="P:regulation of neurotransmitter secretion"/>
    <property type="evidence" value="ECO:0007669"/>
    <property type="project" value="TreeGrafter"/>
</dbReference>
<evidence type="ECO:0000313" key="9">
    <source>
        <dbReference type="Proteomes" id="UP000050525"/>
    </source>
</evidence>
<feature type="compositionally biased region" description="Basic and acidic residues" evidence="7">
    <location>
        <begin position="139"/>
        <end position="149"/>
    </location>
</feature>
<gene>
    <name evidence="8" type="primary">CPLX3</name>
    <name evidence="8" type="ORF">Y1Q_0001702</name>
</gene>
<comment type="caution">
    <text evidence="8">The sequence shown here is derived from an EMBL/GenBank/DDBJ whole genome shotgun (WGS) entry which is preliminary data.</text>
</comment>
<organism evidence="8 9">
    <name type="scientific">Alligator mississippiensis</name>
    <name type="common">American alligator</name>
    <dbReference type="NCBI Taxonomy" id="8496"/>
    <lineage>
        <taxon>Eukaryota</taxon>
        <taxon>Metazoa</taxon>
        <taxon>Chordata</taxon>
        <taxon>Craniata</taxon>
        <taxon>Vertebrata</taxon>
        <taxon>Euteleostomi</taxon>
        <taxon>Archelosauria</taxon>
        <taxon>Archosauria</taxon>
        <taxon>Crocodylia</taxon>
        <taxon>Alligatoridae</taxon>
        <taxon>Alligatorinae</taxon>
        <taxon>Alligator</taxon>
    </lineage>
</organism>
<proteinExistence type="inferred from homology"/>
<evidence type="ECO:0000256" key="6">
    <source>
        <dbReference type="ARBA" id="ARBA00034103"/>
    </source>
</evidence>
<dbReference type="PANTHER" id="PTHR16705">
    <property type="entry name" value="COMPLEXIN"/>
    <property type="match status" value="1"/>
</dbReference>
<dbReference type="PANTHER" id="PTHR16705:SF5">
    <property type="entry name" value="COMPLEXIN-3"/>
    <property type="match status" value="1"/>
</dbReference>
<name>A0A151MAH5_ALLMI</name>
<evidence type="ECO:0000256" key="5">
    <source>
        <dbReference type="ARBA" id="ARBA00023018"/>
    </source>
</evidence>
<evidence type="ECO:0000256" key="2">
    <source>
        <dbReference type="ARBA" id="ARBA00022448"/>
    </source>
</evidence>
<sequence length="273" mass="30323">MGKTLDLSGSGPTRAIMVDATLLNGGSWTEPLHVLPLLLWEKILPRFRLKRGTFSRLPLCAAGATRCSQLRGLSLWREKGRLGCRRGHPSASLDPPGLVICCQVSQHRLGLASASPAMAFMVKTMVGGQLKNLTGGLGGEEKGESEKSPAEAQGMTREEYEEYQKQLVEEKMERDAQFTQRKAERATLRTHFRDKYRLPKNETDDNQIQLAGGDVELPKELAKMIEQDEEEEEKNSVIGQLTNIQNLDLDSLKDKAQATLEDLKQSAEKCSVM</sequence>
<dbReference type="EMBL" id="AKHW03006295">
    <property type="protein sequence ID" value="KYO21518.1"/>
    <property type="molecule type" value="Genomic_DNA"/>
</dbReference>
<dbReference type="InterPro" id="IPR008849">
    <property type="entry name" value="Synaphin"/>
</dbReference>
<accession>A0A151MAH5</accession>
<evidence type="ECO:0000256" key="7">
    <source>
        <dbReference type="SAM" id="MobiDB-lite"/>
    </source>
</evidence>
<dbReference type="STRING" id="8496.A0A151MAH5"/>
<keyword evidence="4" id="KW-0532">Neurotransmitter transport</keyword>
<dbReference type="Proteomes" id="UP000050525">
    <property type="component" value="Unassembled WGS sequence"/>
</dbReference>
<protein>
    <submittedName>
        <fullName evidence="8">Complexin-3</fullName>
    </submittedName>
</protein>
<keyword evidence="3" id="KW-0268">Exocytosis</keyword>
<evidence type="ECO:0000256" key="4">
    <source>
        <dbReference type="ARBA" id="ARBA00022775"/>
    </source>
</evidence>
<comment type="subcellular location">
    <subcellularLocation>
        <location evidence="6">Synapse</location>
    </subcellularLocation>
</comment>
<dbReference type="GO" id="GO:0016079">
    <property type="term" value="P:synaptic vesicle exocytosis"/>
    <property type="evidence" value="ECO:0007669"/>
    <property type="project" value="TreeGrafter"/>
</dbReference>
<evidence type="ECO:0000256" key="3">
    <source>
        <dbReference type="ARBA" id="ARBA00022483"/>
    </source>
</evidence>
<dbReference type="AlphaFoldDB" id="A0A151MAH5"/>
<keyword evidence="2" id="KW-0813">Transport</keyword>